<feature type="transmembrane region" description="Helical" evidence="2">
    <location>
        <begin position="217"/>
        <end position="237"/>
    </location>
</feature>
<sequence length="286" mass="29883">MDSGPITPARILPRSLRPGASLVHAPGMTSFRFSRSTRAGAPAAPSSSKRGPAGGPTAVADPAGAPRAARVLRRVFAVAYVCIVPLGLGRLVLAEGQRHGPMMAAYALLFAIGVCAWNSELLTGARRIGAHPLRALGTLALGVAILLALEAVGSLIAGWLAGVVPGGAQDLGNDTSISRILGAYPRPVVVAVLGVMGPFVEELFFRQFLIPLIGDRTRSWVGVVVSGILFGMLHMSSLQPSEWIGIIPHMCFGLAMGILFLRSHRNLLLPAGIHILNNASTFLANT</sequence>
<feature type="transmembrane region" description="Helical" evidence="2">
    <location>
        <begin position="99"/>
        <end position="118"/>
    </location>
</feature>
<name>A0A3P1V611_9ACTO</name>
<protein>
    <submittedName>
        <fullName evidence="4">CPBP family intramembrane metalloprotease</fullName>
    </submittedName>
</protein>
<evidence type="ECO:0000313" key="5">
    <source>
        <dbReference type="Proteomes" id="UP000271272"/>
    </source>
</evidence>
<dbReference type="InterPro" id="IPR003675">
    <property type="entry name" value="Rce1/LyrA-like_dom"/>
</dbReference>
<evidence type="ECO:0000256" key="2">
    <source>
        <dbReference type="SAM" id="Phobius"/>
    </source>
</evidence>
<proteinExistence type="predicted"/>
<dbReference type="PANTHER" id="PTHR36435">
    <property type="entry name" value="SLR1288 PROTEIN"/>
    <property type="match status" value="1"/>
</dbReference>
<dbReference type="PANTHER" id="PTHR36435:SF1">
    <property type="entry name" value="CAAX AMINO TERMINAL PROTEASE FAMILY PROTEIN"/>
    <property type="match status" value="1"/>
</dbReference>
<keyword evidence="2" id="KW-0472">Membrane</keyword>
<keyword evidence="2" id="KW-1133">Transmembrane helix</keyword>
<keyword evidence="4" id="KW-0378">Hydrolase</keyword>
<keyword evidence="5" id="KW-1185">Reference proteome</keyword>
<gene>
    <name evidence="4" type="ORF">EII10_08740</name>
</gene>
<dbReference type="EMBL" id="RQZC01000014">
    <property type="protein sequence ID" value="RRD28920.1"/>
    <property type="molecule type" value="Genomic_DNA"/>
</dbReference>
<feature type="transmembrane region" description="Helical" evidence="2">
    <location>
        <begin position="184"/>
        <end position="205"/>
    </location>
</feature>
<dbReference type="GO" id="GO:0006508">
    <property type="term" value="P:proteolysis"/>
    <property type="evidence" value="ECO:0007669"/>
    <property type="project" value="UniProtKB-KW"/>
</dbReference>
<accession>A0A3P1V611</accession>
<dbReference type="OrthoDB" id="9782250at2"/>
<evidence type="ECO:0000259" key="3">
    <source>
        <dbReference type="Pfam" id="PF02517"/>
    </source>
</evidence>
<keyword evidence="4" id="KW-0645">Protease</keyword>
<organism evidence="4 5">
    <name type="scientific">Actinomyces bowdenii</name>
    <dbReference type="NCBI Taxonomy" id="131109"/>
    <lineage>
        <taxon>Bacteria</taxon>
        <taxon>Bacillati</taxon>
        <taxon>Actinomycetota</taxon>
        <taxon>Actinomycetes</taxon>
        <taxon>Actinomycetales</taxon>
        <taxon>Actinomycetaceae</taxon>
        <taxon>Actinomyces</taxon>
    </lineage>
</organism>
<dbReference type="GO" id="GO:0004175">
    <property type="term" value="F:endopeptidase activity"/>
    <property type="evidence" value="ECO:0007669"/>
    <property type="project" value="UniProtKB-ARBA"/>
</dbReference>
<reference evidence="4 5" key="1">
    <citation type="submission" date="2018-11" db="EMBL/GenBank/DDBJ databases">
        <title>Genomes From Bacteria Associated with the Canine Oral Cavity: a Test Case for Automated Genome-Based Taxonomic Assignment.</title>
        <authorList>
            <person name="Coil D.A."/>
            <person name="Jospin G."/>
            <person name="Darling A.E."/>
            <person name="Wallis C."/>
            <person name="Davis I.J."/>
            <person name="Harris S."/>
            <person name="Eisen J.A."/>
            <person name="Holcombe L.J."/>
            <person name="O'Flynn C."/>
        </authorList>
    </citation>
    <scope>NUCLEOTIDE SEQUENCE [LARGE SCALE GENOMIC DNA]</scope>
    <source>
        <strain evidence="4 5">OH5050</strain>
    </source>
</reference>
<dbReference type="GO" id="GO:0080120">
    <property type="term" value="P:CAAX-box protein maturation"/>
    <property type="evidence" value="ECO:0007669"/>
    <property type="project" value="UniProtKB-ARBA"/>
</dbReference>
<dbReference type="GO" id="GO:0008237">
    <property type="term" value="F:metallopeptidase activity"/>
    <property type="evidence" value="ECO:0007669"/>
    <property type="project" value="UniProtKB-KW"/>
</dbReference>
<feature type="transmembrane region" description="Helical" evidence="2">
    <location>
        <begin position="243"/>
        <end position="261"/>
    </location>
</feature>
<comment type="caution">
    <text evidence="4">The sequence shown here is derived from an EMBL/GenBank/DDBJ whole genome shotgun (WGS) entry which is preliminary data.</text>
</comment>
<feature type="transmembrane region" description="Helical" evidence="2">
    <location>
        <begin position="75"/>
        <end position="93"/>
    </location>
</feature>
<evidence type="ECO:0000256" key="1">
    <source>
        <dbReference type="SAM" id="MobiDB-lite"/>
    </source>
</evidence>
<evidence type="ECO:0000313" key="4">
    <source>
        <dbReference type="EMBL" id="RRD28920.1"/>
    </source>
</evidence>
<feature type="transmembrane region" description="Helical" evidence="2">
    <location>
        <begin position="139"/>
        <end position="164"/>
    </location>
</feature>
<feature type="domain" description="CAAX prenyl protease 2/Lysostaphin resistance protein A-like" evidence="3">
    <location>
        <begin position="188"/>
        <end position="279"/>
    </location>
</feature>
<dbReference type="Proteomes" id="UP000271272">
    <property type="component" value="Unassembled WGS sequence"/>
</dbReference>
<dbReference type="InterPro" id="IPR052710">
    <property type="entry name" value="CAAX_protease"/>
</dbReference>
<dbReference type="Pfam" id="PF02517">
    <property type="entry name" value="Rce1-like"/>
    <property type="match status" value="1"/>
</dbReference>
<feature type="region of interest" description="Disordered" evidence="1">
    <location>
        <begin position="36"/>
        <end position="62"/>
    </location>
</feature>
<dbReference type="AlphaFoldDB" id="A0A3P1V611"/>
<keyword evidence="2" id="KW-0812">Transmembrane</keyword>
<keyword evidence="4" id="KW-0482">Metalloprotease</keyword>